<evidence type="ECO:0000256" key="1">
    <source>
        <dbReference type="SAM" id="MobiDB-lite"/>
    </source>
</evidence>
<organism evidence="2">
    <name type="scientific">marine sediment metagenome</name>
    <dbReference type="NCBI Taxonomy" id="412755"/>
    <lineage>
        <taxon>unclassified sequences</taxon>
        <taxon>metagenomes</taxon>
        <taxon>ecological metagenomes</taxon>
    </lineage>
</organism>
<feature type="region of interest" description="Disordered" evidence="1">
    <location>
        <begin position="1"/>
        <end position="22"/>
    </location>
</feature>
<proteinExistence type="predicted"/>
<comment type="caution">
    <text evidence="2">The sequence shown here is derived from an EMBL/GenBank/DDBJ whole genome shotgun (WGS) entry which is preliminary data.</text>
</comment>
<protein>
    <submittedName>
        <fullName evidence="2">Uncharacterized protein</fullName>
    </submittedName>
</protein>
<dbReference type="AlphaFoldDB" id="A0A0F9NCT7"/>
<name>A0A0F9NCT7_9ZZZZ</name>
<dbReference type="EMBL" id="LAZR01007230">
    <property type="protein sequence ID" value="KKM86580.1"/>
    <property type="molecule type" value="Genomic_DNA"/>
</dbReference>
<evidence type="ECO:0000313" key="2">
    <source>
        <dbReference type="EMBL" id="KKM86580.1"/>
    </source>
</evidence>
<gene>
    <name evidence="2" type="ORF">LCGC14_1277520</name>
</gene>
<sequence>MSKEVKDEPKKRGHRKKKFGSQESKVISFRIGKDIYNKNKKAIREKINTVIESESINKQINRIEPKKTKEIINNDIKKNKEVLKETVEVKEEVFVIDQEVYEQRDYIKEFVNKEKPEQPQEDVKNVTNSNGIIETKKRDAEEIIMVDELYTIHNYRDIVDKDKEKKELQQI</sequence>
<accession>A0A0F9NCT7</accession>
<reference evidence="2" key="1">
    <citation type="journal article" date="2015" name="Nature">
        <title>Complex archaea that bridge the gap between prokaryotes and eukaryotes.</title>
        <authorList>
            <person name="Spang A."/>
            <person name="Saw J.H."/>
            <person name="Jorgensen S.L."/>
            <person name="Zaremba-Niedzwiedzka K."/>
            <person name="Martijn J."/>
            <person name="Lind A.E."/>
            <person name="van Eijk R."/>
            <person name="Schleper C."/>
            <person name="Guy L."/>
            <person name="Ettema T.J."/>
        </authorList>
    </citation>
    <scope>NUCLEOTIDE SEQUENCE</scope>
</reference>
<feature type="compositionally biased region" description="Basic and acidic residues" evidence="1">
    <location>
        <begin position="1"/>
        <end position="10"/>
    </location>
</feature>